<dbReference type="GO" id="GO:0005524">
    <property type="term" value="F:ATP binding"/>
    <property type="evidence" value="ECO:0007669"/>
    <property type="project" value="UniProtKB-UniRule"/>
</dbReference>
<feature type="binding site" evidence="9">
    <location>
        <position position="174"/>
    </location>
    <ligand>
        <name>ATP</name>
        <dbReference type="ChEBI" id="CHEBI:30616"/>
    </ligand>
</feature>
<evidence type="ECO:0000256" key="5">
    <source>
        <dbReference type="ARBA" id="ARBA00022840"/>
    </source>
</evidence>
<evidence type="ECO:0000256" key="8">
    <source>
        <dbReference type="HAMAP-Rule" id="MF_00505"/>
    </source>
</evidence>
<reference evidence="11" key="1">
    <citation type="submission" date="2020-04" db="EMBL/GenBank/DDBJ databases">
        <title>A desert anoxygenic phototrophic bacterium fixes CO2 using RubisCO under aerobic conditions.</title>
        <authorList>
            <person name="Tang K."/>
        </authorList>
    </citation>
    <scope>NUCLEOTIDE SEQUENCE [LARGE SCALE GENOMIC DNA]</scope>
    <source>
        <strain evidence="11">MIMtkB3</strain>
    </source>
</reference>
<feature type="binding site" evidence="9">
    <location>
        <position position="92"/>
    </location>
    <ligand>
        <name>ATP</name>
        <dbReference type="ChEBI" id="CHEBI:30616"/>
    </ligand>
</feature>
<dbReference type="SMART" id="SM00387">
    <property type="entry name" value="HATPase_c"/>
    <property type="match status" value="1"/>
</dbReference>
<sequence length="626" mass="69524">MTEERLSFQAEVSRLLDIVAHSLYSEKEVFLRELISNASDACDRLRYAALTDGALLGDDSGFRIRLVPDKDAKTLTVWDNGIGMSRDELVENLGTIARSGTGAFLNSLTGDAKKDVSLIGQFGVGFYSAFMVAERVEVFSRKAGEAQAWKWESDGRGSFTVAEAADEDAPSRGTRIVMHLREDAGEYLEDYRLRQIVKTYSDHIAVPILLGKADDAESVNAASALWTRPKSEITAEQYKEFYHHVGHGFDDPWLTLHWRAEGVIEYTGLLYVPKERPFDLFDPKRRHRVKLYVRRVFITDEAEGLVPSWLRFLRGVVDSEDLPLNVSREMLQNNPVLSKLRAGIVKRVLGDLVKKAEDAESAADFATFWDAFGPVLKEGLYEDYAHRDDLLKLLRVRTTASDGALVSLETVLGRMKEGQEAIYYIAGDDRAALEKSPQLEGYRAKGVEVLLLTDPVDEFWVGSVREYKGKAFKSVTRGGADLAKIQGEEPEKKDTPPEGELSSLLAFCKLTLGDQVKDVRVSDRLTESPVCLVADDGDLDMHLERLLAQHKQLGAGPSKRILELNPTHPLIKRLAATAANEGAKPGLEEAAWLLLDQARIVEGEAVSDPAAFSRRLATFLERGLAA</sequence>
<feature type="binding site" evidence="9">
    <location>
        <begin position="121"/>
        <end position="126"/>
    </location>
    <ligand>
        <name>ATP</name>
        <dbReference type="ChEBI" id="CHEBI:30616"/>
    </ligand>
</feature>
<comment type="subunit">
    <text evidence="8">Homodimer.</text>
</comment>
<feature type="binding site" evidence="9">
    <location>
        <begin position="99"/>
        <end position="100"/>
    </location>
    <ligand>
        <name>ATP</name>
        <dbReference type="ChEBI" id="CHEBI:30616"/>
    </ligand>
</feature>
<feature type="region of interest" description="C" evidence="8">
    <location>
        <begin position="546"/>
        <end position="626"/>
    </location>
</feature>
<dbReference type="SUPFAM" id="SSF54211">
    <property type="entry name" value="Ribosomal protein S5 domain 2-like"/>
    <property type="match status" value="1"/>
</dbReference>
<dbReference type="PANTHER" id="PTHR11528">
    <property type="entry name" value="HEAT SHOCK PROTEIN 90 FAMILY MEMBER"/>
    <property type="match status" value="1"/>
</dbReference>
<dbReference type="AlphaFoldDB" id="A0A858RAV6"/>
<dbReference type="PRINTS" id="PR00775">
    <property type="entry name" value="HEATSHOCK90"/>
</dbReference>
<dbReference type="NCBIfam" id="NF003555">
    <property type="entry name" value="PRK05218.1"/>
    <property type="match status" value="1"/>
</dbReference>
<comment type="subcellular location">
    <subcellularLocation>
        <location evidence="1 8">Cytoplasm</location>
    </subcellularLocation>
</comment>
<dbReference type="HAMAP" id="MF_00505">
    <property type="entry name" value="HSP90"/>
    <property type="match status" value="1"/>
</dbReference>
<keyword evidence="4 8" id="KW-0547">Nucleotide-binding</keyword>
<evidence type="ECO:0000313" key="11">
    <source>
        <dbReference type="EMBL" id="QJE74585.1"/>
    </source>
</evidence>
<dbReference type="CDD" id="cd16927">
    <property type="entry name" value="HATPase_Hsp90-like"/>
    <property type="match status" value="1"/>
</dbReference>
<dbReference type="Gene3D" id="3.40.50.11260">
    <property type="match status" value="1"/>
</dbReference>
<feature type="binding site" evidence="9">
    <location>
        <position position="84"/>
    </location>
    <ligand>
        <name>ATP</name>
        <dbReference type="ChEBI" id="CHEBI:30616"/>
    </ligand>
</feature>
<evidence type="ECO:0000256" key="1">
    <source>
        <dbReference type="ARBA" id="ARBA00004496"/>
    </source>
</evidence>
<comment type="function">
    <text evidence="8">Molecular chaperone. Has ATPase activity.</text>
</comment>
<dbReference type="InterPro" id="IPR037196">
    <property type="entry name" value="HSP90_C"/>
</dbReference>
<evidence type="ECO:0000259" key="10">
    <source>
        <dbReference type="SMART" id="SM00387"/>
    </source>
</evidence>
<dbReference type="SUPFAM" id="SSF55874">
    <property type="entry name" value="ATPase domain of HSP90 chaperone/DNA topoisomerase II/histidine kinase"/>
    <property type="match status" value="1"/>
</dbReference>
<dbReference type="Gene3D" id="1.20.120.790">
    <property type="entry name" value="Heat shock protein 90, C-terminal domain"/>
    <property type="match status" value="1"/>
</dbReference>
<evidence type="ECO:0000256" key="9">
    <source>
        <dbReference type="PIRSR" id="PIRSR002583-1"/>
    </source>
</evidence>
<evidence type="ECO:0000256" key="3">
    <source>
        <dbReference type="ARBA" id="ARBA00022490"/>
    </source>
</evidence>
<feature type="binding site" evidence="9">
    <location>
        <position position="328"/>
    </location>
    <ligand>
        <name>ATP</name>
        <dbReference type="ChEBI" id="CHEBI:30616"/>
    </ligand>
</feature>
<dbReference type="GO" id="GO:0051082">
    <property type="term" value="F:unfolded protein binding"/>
    <property type="evidence" value="ECO:0007669"/>
    <property type="project" value="UniProtKB-UniRule"/>
</dbReference>
<dbReference type="InterPro" id="IPR020575">
    <property type="entry name" value="Hsp90_N"/>
</dbReference>
<organism evidence="11 12">
    <name type="scientific">Aerophototrophica crusticola</name>
    <dbReference type="NCBI Taxonomy" id="1709002"/>
    <lineage>
        <taxon>Bacteria</taxon>
        <taxon>Pseudomonadati</taxon>
        <taxon>Pseudomonadota</taxon>
        <taxon>Alphaproteobacteria</taxon>
        <taxon>Rhodospirillales</taxon>
        <taxon>Rhodospirillaceae</taxon>
        <taxon>Aerophototrophica</taxon>
    </lineage>
</organism>
<dbReference type="GO" id="GO:0016887">
    <property type="term" value="F:ATP hydrolysis activity"/>
    <property type="evidence" value="ECO:0007669"/>
    <property type="project" value="InterPro"/>
</dbReference>
<gene>
    <name evidence="8 11" type="primary">htpG</name>
    <name evidence="11" type="ORF">HHL28_17290</name>
</gene>
<evidence type="ECO:0000256" key="6">
    <source>
        <dbReference type="ARBA" id="ARBA00023016"/>
    </source>
</evidence>
<dbReference type="Gene3D" id="3.30.230.80">
    <property type="match status" value="1"/>
</dbReference>
<feature type="binding site" evidence="9">
    <location>
        <position position="79"/>
    </location>
    <ligand>
        <name>ATP</name>
        <dbReference type="ChEBI" id="CHEBI:30616"/>
    </ligand>
</feature>
<dbReference type="InterPro" id="IPR036890">
    <property type="entry name" value="HATPase_C_sf"/>
</dbReference>
<comment type="caution">
    <text evidence="8">Lacks conserved residue(s) required for the propagation of feature annotation.</text>
</comment>
<protein>
    <recommendedName>
        <fullName evidence="8">Chaperone protein HtpG</fullName>
    </recommendedName>
    <alternativeName>
        <fullName evidence="8">Heat shock protein HtpG</fullName>
    </alternativeName>
    <alternativeName>
        <fullName evidence="8">High temperature protein G</fullName>
    </alternativeName>
</protein>
<evidence type="ECO:0000256" key="2">
    <source>
        <dbReference type="ARBA" id="ARBA00008239"/>
    </source>
</evidence>
<dbReference type="InterPro" id="IPR001404">
    <property type="entry name" value="Hsp90_fam"/>
</dbReference>
<proteinExistence type="inferred from homology"/>
<keyword evidence="12" id="KW-1185">Reference proteome</keyword>
<dbReference type="Pfam" id="PF13589">
    <property type="entry name" value="HATPase_c_3"/>
    <property type="match status" value="1"/>
</dbReference>
<dbReference type="Pfam" id="PF00183">
    <property type="entry name" value="HSP90"/>
    <property type="match status" value="1"/>
</dbReference>
<feature type="region of interest" description="A; substrate-binding" evidence="8">
    <location>
        <begin position="1"/>
        <end position="328"/>
    </location>
</feature>
<dbReference type="EMBL" id="CP051775">
    <property type="protein sequence ID" value="QJE74585.1"/>
    <property type="molecule type" value="Genomic_DNA"/>
</dbReference>
<evidence type="ECO:0000313" key="12">
    <source>
        <dbReference type="Proteomes" id="UP000501891"/>
    </source>
</evidence>
<dbReference type="KEGG" id="acru:HHL28_17290"/>
<dbReference type="FunFam" id="3.30.565.10:FF:000009">
    <property type="entry name" value="Molecular chaperone HtpG"/>
    <property type="match status" value="1"/>
</dbReference>
<dbReference type="SUPFAM" id="SSF110942">
    <property type="entry name" value="HSP90 C-terminal domain"/>
    <property type="match status" value="1"/>
</dbReference>
<feature type="binding site" evidence="9">
    <location>
        <position position="37"/>
    </location>
    <ligand>
        <name>ATP</name>
        <dbReference type="ChEBI" id="CHEBI:30616"/>
    </ligand>
</feature>
<keyword evidence="7 8" id="KW-0143">Chaperone</keyword>
<keyword evidence="6 8" id="KW-0346">Stress response</keyword>
<feature type="binding site" evidence="9">
    <location>
        <position position="33"/>
    </location>
    <ligand>
        <name>ATP</name>
        <dbReference type="ChEBI" id="CHEBI:30616"/>
    </ligand>
</feature>
<dbReference type="InterPro" id="IPR020568">
    <property type="entry name" value="Ribosomal_Su5_D2-typ_SF"/>
</dbReference>
<evidence type="ECO:0000256" key="4">
    <source>
        <dbReference type="ARBA" id="ARBA00022741"/>
    </source>
</evidence>
<dbReference type="GO" id="GO:0140662">
    <property type="term" value="F:ATP-dependent protein folding chaperone"/>
    <property type="evidence" value="ECO:0007669"/>
    <property type="project" value="InterPro"/>
</dbReference>
<dbReference type="GO" id="GO:0005737">
    <property type="term" value="C:cytoplasm"/>
    <property type="evidence" value="ECO:0007669"/>
    <property type="project" value="UniProtKB-SubCell"/>
</dbReference>
<dbReference type="InterPro" id="IPR003594">
    <property type="entry name" value="HATPase_dom"/>
</dbReference>
<dbReference type="Proteomes" id="UP000501891">
    <property type="component" value="Chromosome"/>
</dbReference>
<evidence type="ECO:0000256" key="7">
    <source>
        <dbReference type="ARBA" id="ARBA00023186"/>
    </source>
</evidence>
<dbReference type="Gene3D" id="3.30.565.10">
    <property type="entry name" value="Histidine kinase-like ATPase, C-terminal domain"/>
    <property type="match status" value="1"/>
</dbReference>
<name>A0A858RAV6_9PROT</name>
<feature type="domain" description="Histidine kinase/HSP90-like ATPase" evidence="10">
    <location>
        <begin position="26"/>
        <end position="184"/>
    </location>
</feature>
<keyword evidence="5 8" id="KW-0067">ATP-binding</keyword>
<accession>A0A858RAV6</accession>
<keyword evidence="3 8" id="KW-0963">Cytoplasm</keyword>
<dbReference type="PIRSF" id="PIRSF002583">
    <property type="entry name" value="Hsp90"/>
    <property type="match status" value="1"/>
</dbReference>
<comment type="similarity">
    <text evidence="2 8">Belongs to the heat shock protein 90 family.</text>
</comment>